<feature type="signal peptide" evidence="1">
    <location>
        <begin position="1"/>
        <end position="20"/>
    </location>
</feature>
<evidence type="ECO:0000313" key="4">
    <source>
        <dbReference type="Proteomes" id="UP000295414"/>
    </source>
</evidence>
<dbReference type="PROSITE" id="PS51257">
    <property type="entry name" value="PROKAR_LIPOPROTEIN"/>
    <property type="match status" value="1"/>
</dbReference>
<name>A0A4V2V2R4_9GAMM</name>
<protein>
    <submittedName>
        <fullName evidence="3">Uncharacterized protein DUF3298</fullName>
    </submittedName>
</protein>
<reference evidence="3 4" key="1">
    <citation type="submission" date="2019-03" db="EMBL/GenBank/DDBJ databases">
        <title>Genomic Encyclopedia of Type Strains, Phase IV (KMG-IV): sequencing the most valuable type-strain genomes for metagenomic binning, comparative biology and taxonomic classification.</title>
        <authorList>
            <person name="Goeker M."/>
        </authorList>
    </citation>
    <scope>NUCLEOTIDE SEQUENCE [LARGE SCALE GENOMIC DNA]</scope>
    <source>
        <strain evidence="3 4">DSM 13605</strain>
    </source>
</reference>
<dbReference type="AlphaFoldDB" id="A0A4V2V2R4"/>
<dbReference type="EMBL" id="SMAP01000001">
    <property type="protein sequence ID" value="TCT26022.1"/>
    <property type="molecule type" value="Genomic_DNA"/>
</dbReference>
<sequence>MCRRRPASFHAVLAVGLALATLCGCQRGREVEAPASAPAAPADPVAVAATPELKDVIETTPAYIIGISYPQEAVRYPPLARALQDYAAAVQDQLMQALGELKGRRPAVPYDLSLNFSLVAETPRVVAVAATGSSYLGGAHGVPLEQRFVWLPQMQQMLAAEQLIPNAADWVPVSDYVRAQLKTRVQRDLDDDHLDPDVYAEQLQMRGGMIDEGTAPKPAHFARFEPVMNADGSIRALRFVFPPYQVAPYVEGTQTVDVPARVLLPLVAPAYRPLFRAG</sequence>
<feature type="domain" description="DUF3298" evidence="2">
    <location>
        <begin position="236"/>
        <end position="259"/>
    </location>
</feature>
<dbReference type="Proteomes" id="UP000295414">
    <property type="component" value="Unassembled WGS sequence"/>
</dbReference>
<evidence type="ECO:0000259" key="2">
    <source>
        <dbReference type="Pfam" id="PF11738"/>
    </source>
</evidence>
<keyword evidence="4" id="KW-1185">Reference proteome</keyword>
<dbReference type="OrthoDB" id="5637at2"/>
<dbReference type="Pfam" id="PF11738">
    <property type="entry name" value="DUF3298"/>
    <property type="match status" value="1"/>
</dbReference>
<evidence type="ECO:0000313" key="3">
    <source>
        <dbReference type="EMBL" id="TCT26022.1"/>
    </source>
</evidence>
<gene>
    <name evidence="3" type="ORF">EDC34_101349</name>
</gene>
<dbReference type="Gene3D" id="3.90.640.20">
    <property type="entry name" value="Heat-shock cognate protein, ATPase"/>
    <property type="match status" value="1"/>
</dbReference>
<dbReference type="InterPro" id="IPR037126">
    <property type="entry name" value="PdaC/RsiV-like_sf"/>
</dbReference>
<keyword evidence="1" id="KW-0732">Signal</keyword>
<feature type="chain" id="PRO_5020462431" evidence="1">
    <location>
        <begin position="21"/>
        <end position="278"/>
    </location>
</feature>
<dbReference type="InterPro" id="IPR021729">
    <property type="entry name" value="DUF3298"/>
</dbReference>
<accession>A0A4V2V2R4</accession>
<dbReference type="Gene3D" id="3.30.565.40">
    <property type="entry name" value="Fervidobacterium nodosum Rt17-B1 like"/>
    <property type="match status" value="1"/>
</dbReference>
<evidence type="ECO:0000256" key="1">
    <source>
        <dbReference type="SAM" id="SignalP"/>
    </source>
</evidence>
<organism evidence="3 4">
    <name type="scientific">Thermomonas haemolytica</name>
    <dbReference type="NCBI Taxonomy" id="141949"/>
    <lineage>
        <taxon>Bacteria</taxon>
        <taxon>Pseudomonadati</taxon>
        <taxon>Pseudomonadota</taxon>
        <taxon>Gammaproteobacteria</taxon>
        <taxon>Lysobacterales</taxon>
        <taxon>Lysobacteraceae</taxon>
        <taxon>Thermomonas</taxon>
    </lineage>
</organism>
<comment type="caution">
    <text evidence="3">The sequence shown here is derived from an EMBL/GenBank/DDBJ whole genome shotgun (WGS) entry which is preliminary data.</text>
</comment>
<proteinExistence type="predicted"/>